<keyword evidence="5" id="KW-0411">Iron-sulfur</keyword>
<evidence type="ECO:0000313" key="8">
    <source>
        <dbReference type="Proteomes" id="UP000321456"/>
    </source>
</evidence>
<keyword evidence="4" id="KW-0408">Iron</keyword>
<name>A0A5C8VAA3_9FLAO</name>
<comment type="caution">
    <text evidence="7">The sequence shown here is derived from an EMBL/GenBank/DDBJ whole genome shotgun (WGS) entry which is preliminary data.</text>
</comment>
<evidence type="ECO:0000256" key="3">
    <source>
        <dbReference type="ARBA" id="ARBA00023002"/>
    </source>
</evidence>
<dbReference type="GO" id="GO:0051537">
    <property type="term" value="F:2 iron, 2 sulfur cluster binding"/>
    <property type="evidence" value="ECO:0007669"/>
    <property type="project" value="UniProtKB-KW"/>
</dbReference>
<dbReference type="InterPro" id="IPR006058">
    <property type="entry name" value="2Fe2S_fd_BS"/>
</dbReference>
<keyword evidence="2" id="KW-0479">Metal-binding</keyword>
<evidence type="ECO:0000256" key="1">
    <source>
        <dbReference type="ARBA" id="ARBA00022714"/>
    </source>
</evidence>
<protein>
    <submittedName>
        <fullName evidence="7">(2Fe-2S)-binding protein</fullName>
    </submittedName>
</protein>
<keyword evidence="3" id="KW-0560">Oxidoreductase</keyword>
<dbReference type="PROSITE" id="PS00197">
    <property type="entry name" value="2FE2S_FER_1"/>
    <property type="match status" value="1"/>
</dbReference>
<proteinExistence type="predicted"/>
<dbReference type="AlphaFoldDB" id="A0A5C8VAA3"/>
<feature type="domain" description="2Fe-2S ferredoxin-type" evidence="6">
    <location>
        <begin position="1"/>
        <end position="76"/>
    </location>
</feature>
<dbReference type="PANTHER" id="PTHR44379:SF2">
    <property type="entry name" value="BLR6218 PROTEIN"/>
    <property type="match status" value="1"/>
</dbReference>
<dbReference type="RefSeq" id="WP_147743172.1">
    <property type="nucleotide sequence ID" value="NZ_VRUR01000001.1"/>
</dbReference>
<dbReference type="PANTHER" id="PTHR44379">
    <property type="entry name" value="OXIDOREDUCTASE WITH IRON-SULFUR SUBUNIT"/>
    <property type="match status" value="1"/>
</dbReference>
<dbReference type="PROSITE" id="PS51085">
    <property type="entry name" value="2FE2S_FER_2"/>
    <property type="match status" value="1"/>
</dbReference>
<evidence type="ECO:0000256" key="2">
    <source>
        <dbReference type="ARBA" id="ARBA00022723"/>
    </source>
</evidence>
<reference evidence="7 8" key="1">
    <citation type="submission" date="2019-08" db="EMBL/GenBank/DDBJ databases">
        <title>Professor.</title>
        <authorList>
            <person name="Park J.S."/>
        </authorList>
    </citation>
    <scope>NUCLEOTIDE SEQUENCE [LARGE SCALE GENOMIC DNA]</scope>
    <source>
        <strain evidence="7 8">176CP5-101</strain>
    </source>
</reference>
<evidence type="ECO:0000313" key="7">
    <source>
        <dbReference type="EMBL" id="TXN38303.1"/>
    </source>
</evidence>
<dbReference type="GO" id="GO:0046872">
    <property type="term" value="F:metal ion binding"/>
    <property type="evidence" value="ECO:0007669"/>
    <property type="project" value="UniProtKB-KW"/>
</dbReference>
<dbReference type="CDD" id="cd00207">
    <property type="entry name" value="fer2"/>
    <property type="match status" value="1"/>
</dbReference>
<dbReference type="SUPFAM" id="SSF47741">
    <property type="entry name" value="CO dehydrogenase ISP C-domain like"/>
    <property type="match status" value="1"/>
</dbReference>
<dbReference type="EMBL" id="VRUR01000001">
    <property type="protein sequence ID" value="TXN38303.1"/>
    <property type="molecule type" value="Genomic_DNA"/>
</dbReference>
<dbReference type="Gene3D" id="1.10.150.120">
    <property type="entry name" value="[2Fe-2S]-binding domain"/>
    <property type="match status" value="1"/>
</dbReference>
<dbReference type="Gene3D" id="3.10.20.30">
    <property type="match status" value="1"/>
</dbReference>
<keyword evidence="8" id="KW-1185">Reference proteome</keyword>
<dbReference type="SUPFAM" id="SSF54292">
    <property type="entry name" value="2Fe-2S ferredoxin-like"/>
    <property type="match status" value="1"/>
</dbReference>
<dbReference type="InterPro" id="IPR036884">
    <property type="entry name" value="2Fe-2S-bd_dom_sf"/>
</dbReference>
<evidence type="ECO:0000256" key="5">
    <source>
        <dbReference type="ARBA" id="ARBA00023014"/>
    </source>
</evidence>
<dbReference type="Pfam" id="PF00111">
    <property type="entry name" value="Fer2"/>
    <property type="match status" value="1"/>
</dbReference>
<keyword evidence="1" id="KW-0001">2Fe-2S</keyword>
<dbReference type="InterPro" id="IPR002888">
    <property type="entry name" value="2Fe-2S-bd"/>
</dbReference>
<dbReference type="GO" id="GO:0016491">
    <property type="term" value="F:oxidoreductase activity"/>
    <property type="evidence" value="ECO:0007669"/>
    <property type="project" value="UniProtKB-KW"/>
</dbReference>
<dbReference type="InterPro" id="IPR012675">
    <property type="entry name" value="Beta-grasp_dom_sf"/>
</dbReference>
<dbReference type="Pfam" id="PF01799">
    <property type="entry name" value="Fer2_2"/>
    <property type="match status" value="1"/>
</dbReference>
<sequence length="148" mass="16157">MITLTINNEKYQIDASSETPLLWVLRDHLNLKGSKYSCGIAACGACKVLVDGNAVPSCVLPIASVIDAKITTIEGLGTAEELHPVQKAWIKENVPQCGYCQTGQIITAVSIYDKHDNLKKDEVLSIMNSNICRCGTYDRIKKALDGLF</sequence>
<accession>A0A5C8VAA3</accession>
<evidence type="ECO:0000259" key="6">
    <source>
        <dbReference type="PROSITE" id="PS51085"/>
    </source>
</evidence>
<organism evidence="7 8">
    <name type="scientific">Flagellimonas hymeniacidonis</name>
    <dbReference type="NCBI Taxonomy" id="2603628"/>
    <lineage>
        <taxon>Bacteria</taxon>
        <taxon>Pseudomonadati</taxon>
        <taxon>Bacteroidota</taxon>
        <taxon>Flavobacteriia</taxon>
        <taxon>Flavobacteriales</taxon>
        <taxon>Flavobacteriaceae</taxon>
        <taxon>Flagellimonas</taxon>
    </lineage>
</organism>
<evidence type="ECO:0000256" key="4">
    <source>
        <dbReference type="ARBA" id="ARBA00023004"/>
    </source>
</evidence>
<dbReference type="InterPro" id="IPR051452">
    <property type="entry name" value="Diverse_Oxidoreductases"/>
</dbReference>
<dbReference type="InterPro" id="IPR001041">
    <property type="entry name" value="2Fe-2S_ferredoxin-type"/>
</dbReference>
<gene>
    <name evidence="7" type="ORF">FVB32_08410</name>
</gene>
<dbReference type="InterPro" id="IPR036010">
    <property type="entry name" value="2Fe-2S_ferredoxin-like_sf"/>
</dbReference>
<dbReference type="Proteomes" id="UP000321456">
    <property type="component" value="Unassembled WGS sequence"/>
</dbReference>